<dbReference type="GO" id="GO:0019324">
    <property type="term" value="P:L-lyxose metabolic process"/>
    <property type="evidence" value="ECO:0007669"/>
    <property type="project" value="TreeGrafter"/>
</dbReference>
<evidence type="ECO:0000313" key="7">
    <source>
        <dbReference type="Proteomes" id="UP000254487"/>
    </source>
</evidence>
<organism evidence="6 7">
    <name type="scientific">Klebsiella pneumoniae subsp. ozaenae</name>
    <dbReference type="NCBI Taxonomy" id="574"/>
    <lineage>
        <taxon>Bacteria</taxon>
        <taxon>Pseudomonadati</taxon>
        <taxon>Pseudomonadota</taxon>
        <taxon>Gammaproteobacteria</taxon>
        <taxon>Enterobacterales</taxon>
        <taxon>Enterobacteriaceae</taxon>
        <taxon>Klebsiella/Raoultella group</taxon>
        <taxon>Klebsiella</taxon>
        <taxon>Klebsiella pneumoniae complex</taxon>
    </lineage>
</organism>
<evidence type="ECO:0000256" key="2">
    <source>
        <dbReference type="ARBA" id="ARBA00022723"/>
    </source>
</evidence>
<keyword evidence="4 6" id="KW-0413">Isomerase</keyword>
<keyword evidence="2" id="KW-0479">Metal-binding</keyword>
<accession>A0A378BB77</accession>
<gene>
    <name evidence="6" type="primary">rhaA_1</name>
    <name evidence="6" type="ORF">NCTC10313_07095</name>
</gene>
<keyword evidence="5" id="KW-0684">Rhamnose metabolism</keyword>
<dbReference type="InterPro" id="IPR050337">
    <property type="entry name" value="L-rhamnose_isomerase"/>
</dbReference>
<dbReference type="Proteomes" id="UP000254487">
    <property type="component" value="Unassembled WGS sequence"/>
</dbReference>
<dbReference type="GO" id="GO:0008740">
    <property type="term" value="F:L-rhamnose isomerase activity"/>
    <property type="evidence" value="ECO:0007669"/>
    <property type="project" value="UniProtKB-EC"/>
</dbReference>
<proteinExistence type="predicted"/>
<dbReference type="Pfam" id="PF06134">
    <property type="entry name" value="RhaA"/>
    <property type="match status" value="1"/>
</dbReference>
<evidence type="ECO:0000256" key="5">
    <source>
        <dbReference type="ARBA" id="ARBA00023308"/>
    </source>
</evidence>
<dbReference type="EC" id="5.3.1.14" evidence="6"/>
<keyword evidence="1" id="KW-0963">Cytoplasm</keyword>
<dbReference type="AlphaFoldDB" id="A0A378BB77"/>
<dbReference type="InterPro" id="IPR009308">
    <property type="entry name" value="Rhamnose_isomerase"/>
</dbReference>
<dbReference type="SUPFAM" id="SSF51658">
    <property type="entry name" value="Xylose isomerase-like"/>
    <property type="match status" value="1"/>
</dbReference>
<evidence type="ECO:0000256" key="1">
    <source>
        <dbReference type="ARBA" id="ARBA00022490"/>
    </source>
</evidence>
<dbReference type="PANTHER" id="PTHR30268">
    <property type="entry name" value="L-RHAMNOSE ISOMERASE"/>
    <property type="match status" value="1"/>
</dbReference>
<dbReference type="GO" id="GO:0019301">
    <property type="term" value="P:rhamnose catabolic process"/>
    <property type="evidence" value="ECO:0007669"/>
    <property type="project" value="TreeGrafter"/>
</dbReference>
<evidence type="ECO:0000256" key="3">
    <source>
        <dbReference type="ARBA" id="ARBA00023211"/>
    </source>
</evidence>
<dbReference type="InterPro" id="IPR036237">
    <property type="entry name" value="Xyl_isomerase-like_sf"/>
</dbReference>
<keyword evidence="3" id="KW-0464">Manganese</keyword>
<reference evidence="6 7" key="1">
    <citation type="submission" date="2018-06" db="EMBL/GenBank/DDBJ databases">
        <authorList>
            <consortium name="Pathogen Informatics"/>
            <person name="Doyle S."/>
        </authorList>
    </citation>
    <scope>NUCLEOTIDE SEQUENCE [LARGE SCALE GENOMIC DNA]</scope>
    <source>
        <strain evidence="6 7">NCTC10313</strain>
    </source>
</reference>
<evidence type="ECO:0000256" key="4">
    <source>
        <dbReference type="ARBA" id="ARBA00023235"/>
    </source>
</evidence>
<dbReference type="EMBL" id="UGLW01000003">
    <property type="protein sequence ID" value="STV32507.1"/>
    <property type="molecule type" value="Genomic_DNA"/>
</dbReference>
<name>A0A378BB77_KLEPO</name>
<dbReference type="GO" id="GO:0030145">
    <property type="term" value="F:manganese ion binding"/>
    <property type="evidence" value="ECO:0007669"/>
    <property type="project" value="InterPro"/>
</dbReference>
<dbReference type="PANTHER" id="PTHR30268:SF0">
    <property type="entry name" value="L-RHAMNOSE ISOMERASE"/>
    <property type="match status" value="1"/>
</dbReference>
<dbReference type="Gene3D" id="3.20.20.150">
    <property type="entry name" value="Divalent-metal-dependent TIM barrel enzymes"/>
    <property type="match status" value="1"/>
</dbReference>
<protein>
    <submittedName>
        <fullName evidence="6">L-rhamnose isomerase</fullName>
        <ecNumber evidence="6">5.3.1.14</ecNumber>
    </submittedName>
</protein>
<evidence type="ECO:0000313" key="6">
    <source>
        <dbReference type="EMBL" id="STV32507.1"/>
    </source>
</evidence>
<sequence length="108" mass="11740">MTTQLEQAWEIAKQRYAAVGVDVEEALRQLDRLPVSMHCWQGDDVAGFENPAGSLTGGIQATGNYPGKARNAEELRADLEQALSLIPGPKRLNLHAIYLESDAPVAPQ</sequence>